<feature type="signal peptide" evidence="1">
    <location>
        <begin position="1"/>
        <end position="34"/>
    </location>
</feature>
<protein>
    <recommendedName>
        <fullName evidence="2">DUF4434 domain-containing protein</fullName>
    </recommendedName>
</protein>
<dbReference type="RefSeq" id="WP_126819505.1">
    <property type="nucleotide sequence ID" value="NZ_PIPS01000001.1"/>
</dbReference>
<dbReference type="Gene3D" id="3.20.20.80">
    <property type="entry name" value="Glycosidases"/>
    <property type="match status" value="1"/>
</dbReference>
<keyword evidence="1" id="KW-0732">Signal</keyword>
<feature type="domain" description="DUF4434" evidence="2">
    <location>
        <begin position="42"/>
        <end position="280"/>
    </location>
</feature>
<dbReference type="AlphaFoldDB" id="A0AA94EH46"/>
<reference evidence="4" key="1">
    <citation type="journal article" date="2018" name="Front. Microbiol.">
        <title>Genome-Based Analysis Reveals the Taxonomy and Diversity of the Family Idiomarinaceae.</title>
        <authorList>
            <person name="Liu Y."/>
            <person name="Lai Q."/>
            <person name="Shao Z."/>
        </authorList>
    </citation>
    <scope>NUCLEOTIDE SEQUENCE [LARGE SCALE GENOMIC DNA]</scope>
    <source>
        <strain evidence="4">SN-14</strain>
    </source>
</reference>
<dbReference type="Proteomes" id="UP000286680">
    <property type="component" value="Unassembled WGS sequence"/>
</dbReference>
<organism evidence="3 4">
    <name type="scientific">Idiomarina aquatica</name>
    <dbReference type="NCBI Taxonomy" id="1327752"/>
    <lineage>
        <taxon>Bacteria</taxon>
        <taxon>Pseudomonadati</taxon>
        <taxon>Pseudomonadota</taxon>
        <taxon>Gammaproteobacteria</taxon>
        <taxon>Alteromonadales</taxon>
        <taxon>Idiomarinaceae</taxon>
        <taxon>Idiomarina</taxon>
    </lineage>
</organism>
<evidence type="ECO:0000259" key="2">
    <source>
        <dbReference type="Pfam" id="PF14488"/>
    </source>
</evidence>
<keyword evidence="4" id="KW-1185">Reference proteome</keyword>
<dbReference type="Pfam" id="PF14488">
    <property type="entry name" value="DUF4434"/>
    <property type="match status" value="1"/>
</dbReference>
<name>A0AA94EH46_9GAMM</name>
<feature type="chain" id="PRO_5041662893" description="DUF4434 domain-containing protein" evidence="1">
    <location>
        <begin position="35"/>
        <end position="296"/>
    </location>
</feature>
<sequence>MAVRYQQRYFKRKRQCFAAAFCALLLNACASSVADTTNGWEKGIFFQPLHQDAYLSDAYWFDLTDYLKRVGIRRVYVQWTRHDNHRFQFPDNWLLRRLKWLDKDFELIIGLDADSQYFEFINESADSRYFQAYIQQNKDWLNELSNLTNALNIHVDGYYFPGEFNDSALSDQNFLNHVARTFSQWQQTLSTPIYVSTFYSGKVSPEHYRKQLLQLQQSGIRLLHQDGVGTQAVAATLRASVLKAIPTQTAVIRELFEYQSGTFAPRSNTDIEAAIAAATDSDAFFSLRYLPLTKSE</sequence>
<gene>
    <name evidence="3" type="ORF">CWE23_03600</name>
</gene>
<dbReference type="InterPro" id="IPR027849">
    <property type="entry name" value="DUF4434"/>
</dbReference>
<evidence type="ECO:0000256" key="1">
    <source>
        <dbReference type="SAM" id="SignalP"/>
    </source>
</evidence>
<proteinExistence type="predicted"/>
<evidence type="ECO:0000313" key="4">
    <source>
        <dbReference type="Proteomes" id="UP000286680"/>
    </source>
</evidence>
<evidence type="ECO:0000313" key="3">
    <source>
        <dbReference type="EMBL" id="RUO45117.1"/>
    </source>
</evidence>
<dbReference type="EMBL" id="PIPS01000001">
    <property type="protein sequence ID" value="RUO45117.1"/>
    <property type="molecule type" value="Genomic_DNA"/>
</dbReference>
<accession>A0AA94EH46</accession>
<comment type="caution">
    <text evidence="3">The sequence shown here is derived from an EMBL/GenBank/DDBJ whole genome shotgun (WGS) entry which is preliminary data.</text>
</comment>